<gene>
    <name evidence="6" type="ORF">EGW08_010889</name>
</gene>
<feature type="coiled-coil region" evidence="4">
    <location>
        <begin position="206"/>
        <end position="241"/>
    </location>
</feature>
<dbReference type="Gene3D" id="1.25.40.10">
    <property type="entry name" value="Tetratricopeptide repeat domain"/>
    <property type="match status" value="1"/>
</dbReference>
<evidence type="ECO:0000256" key="3">
    <source>
        <dbReference type="ARBA" id="ARBA00023602"/>
    </source>
</evidence>
<comment type="caution">
    <text evidence="6">The sequence shown here is derived from an EMBL/GenBank/DDBJ whole genome shotgun (WGS) entry which is preliminary data.</text>
</comment>
<comment type="similarity">
    <text evidence="3">Belongs to the TTC4 family.</text>
</comment>
<dbReference type="GO" id="GO:0051879">
    <property type="term" value="F:Hsp90 protein binding"/>
    <property type="evidence" value="ECO:0007669"/>
    <property type="project" value="InterPro"/>
</dbReference>
<dbReference type="STRING" id="188477.A0A3S1BDX4"/>
<evidence type="ECO:0000256" key="2">
    <source>
        <dbReference type="ARBA" id="ARBA00022803"/>
    </source>
</evidence>
<keyword evidence="7" id="KW-1185">Reference proteome</keyword>
<proteinExistence type="inferred from homology"/>
<dbReference type="AlphaFoldDB" id="A0A3S1BDX4"/>
<dbReference type="Pfam" id="PF18972">
    <property type="entry name" value="Wheel"/>
    <property type="match status" value="1"/>
</dbReference>
<evidence type="ECO:0000313" key="7">
    <source>
        <dbReference type="Proteomes" id="UP000271974"/>
    </source>
</evidence>
<dbReference type="InterPro" id="IPR044059">
    <property type="entry name" value="Csn1/TTC4_wheel"/>
</dbReference>
<accession>A0A3S1BDX4</accession>
<dbReference type="PANTHER" id="PTHR46035:SF1">
    <property type="entry name" value="TETRATRICOPEPTIDE REPEAT PROTEIN 4"/>
    <property type="match status" value="1"/>
</dbReference>
<dbReference type="GO" id="GO:0005634">
    <property type="term" value="C:nucleus"/>
    <property type="evidence" value="ECO:0007669"/>
    <property type="project" value="TreeGrafter"/>
</dbReference>
<protein>
    <recommendedName>
        <fullName evidence="5">Cns1/TTC4 wheel domain-containing protein</fullName>
    </recommendedName>
</protein>
<dbReference type="SMART" id="SM00028">
    <property type="entry name" value="TPR"/>
    <property type="match status" value="3"/>
</dbReference>
<evidence type="ECO:0000313" key="6">
    <source>
        <dbReference type="EMBL" id="RUS81357.1"/>
    </source>
</evidence>
<dbReference type="InterPro" id="IPR011990">
    <property type="entry name" value="TPR-like_helical_dom_sf"/>
</dbReference>
<dbReference type="CDD" id="cd21380">
    <property type="entry name" value="CTWD_Cns1"/>
    <property type="match status" value="1"/>
</dbReference>
<dbReference type="GO" id="GO:0030544">
    <property type="term" value="F:Hsp70 protein binding"/>
    <property type="evidence" value="ECO:0007669"/>
    <property type="project" value="TreeGrafter"/>
</dbReference>
<keyword evidence="4" id="KW-0175">Coiled coil</keyword>
<evidence type="ECO:0000259" key="5">
    <source>
        <dbReference type="Pfam" id="PF18972"/>
    </source>
</evidence>
<dbReference type="SUPFAM" id="SSF48452">
    <property type="entry name" value="TPR-like"/>
    <property type="match status" value="1"/>
</dbReference>
<sequence>MSSSKKTLSEEERAALTKKLSDDLEDFVAERSIAARQRKETEAEDTRSIEEIVEELQNHPAFLKEIDFSKPLHPTVEGLMQLKYESEDPTARADSYRDDGNDQFKKKKYAIAIDNYTEGIKSKSPDLELNAVLYTNRAAAQYHRKNYRSSFMDCIFARKFKPDHLKAIVRGAQCCFQMNKFADCLRWCDAVLMVDPEHQDILELRVRADKRKREQERDERKQALQERKEEAEERKLLQAIKSRGIRVSSVKVSKDSKLDPLLLTTLECHNPTGAKVHLDASGTLHWPVLFLYPEFTETDFIHAFCETNCFYDHLTHMFGPEAEPANWDTERKYKADSIEIFFENKDEEKLYKVNPDDSLLDVLKHKKYEVTAGTPTFILMVKDSKFQREFLSKYKYH</sequence>
<dbReference type="Proteomes" id="UP000271974">
    <property type="component" value="Unassembled WGS sequence"/>
</dbReference>
<dbReference type="GO" id="GO:0006457">
    <property type="term" value="P:protein folding"/>
    <property type="evidence" value="ECO:0007669"/>
    <property type="project" value="TreeGrafter"/>
</dbReference>
<reference evidence="6 7" key="1">
    <citation type="submission" date="2019-01" db="EMBL/GenBank/DDBJ databases">
        <title>A draft genome assembly of the solar-powered sea slug Elysia chlorotica.</title>
        <authorList>
            <person name="Cai H."/>
            <person name="Li Q."/>
            <person name="Fang X."/>
            <person name="Li J."/>
            <person name="Curtis N.E."/>
            <person name="Altenburger A."/>
            <person name="Shibata T."/>
            <person name="Feng M."/>
            <person name="Maeda T."/>
            <person name="Schwartz J.A."/>
            <person name="Shigenobu S."/>
            <person name="Lundholm N."/>
            <person name="Nishiyama T."/>
            <person name="Yang H."/>
            <person name="Hasebe M."/>
            <person name="Li S."/>
            <person name="Pierce S.K."/>
            <person name="Wang J."/>
        </authorList>
    </citation>
    <scope>NUCLEOTIDE SEQUENCE [LARGE SCALE GENOMIC DNA]</scope>
    <source>
        <strain evidence="6">EC2010</strain>
        <tissue evidence="6">Whole organism of an adult</tissue>
    </source>
</reference>
<keyword evidence="2" id="KW-0802">TPR repeat</keyword>
<dbReference type="InterPro" id="IPR019734">
    <property type="entry name" value="TPR_rpt"/>
</dbReference>
<feature type="domain" description="Cns1/TTC4 wheel" evidence="5">
    <location>
        <begin position="279"/>
        <end position="392"/>
    </location>
</feature>
<dbReference type="GO" id="GO:0005829">
    <property type="term" value="C:cytosol"/>
    <property type="evidence" value="ECO:0007669"/>
    <property type="project" value="TreeGrafter"/>
</dbReference>
<organism evidence="6 7">
    <name type="scientific">Elysia chlorotica</name>
    <name type="common">Eastern emerald elysia</name>
    <name type="synonym">Sea slug</name>
    <dbReference type="NCBI Taxonomy" id="188477"/>
    <lineage>
        <taxon>Eukaryota</taxon>
        <taxon>Metazoa</taxon>
        <taxon>Spiralia</taxon>
        <taxon>Lophotrochozoa</taxon>
        <taxon>Mollusca</taxon>
        <taxon>Gastropoda</taxon>
        <taxon>Heterobranchia</taxon>
        <taxon>Euthyneura</taxon>
        <taxon>Panpulmonata</taxon>
        <taxon>Sacoglossa</taxon>
        <taxon>Placobranchoidea</taxon>
        <taxon>Plakobranchidae</taxon>
        <taxon>Elysia</taxon>
    </lineage>
</organism>
<dbReference type="PANTHER" id="PTHR46035">
    <property type="entry name" value="TETRATRICOPEPTIDE REPEAT PROTEIN 4"/>
    <property type="match status" value="1"/>
</dbReference>
<dbReference type="OrthoDB" id="420195at2759"/>
<keyword evidence="1" id="KW-0677">Repeat</keyword>
<name>A0A3S1BDX4_ELYCH</name>
<dbReference type="EMBL" id="RQTK01000342">
    <property type="protein sequence ID" value="RUS81357.1"/>
    <property type="molecule type" value="Genomic_DNA"/>
</dbReference>
<evidence type="ECO:0000256" key="1">
    <source>
        <dbReference type="ARBA" id="ARBA00022737"/>
    </source>
</evidence>
<evidence type="ECO:0000256" key="4">
    <source>
        <dbReference type="SAM" id="Coils"/>
    </source>
</evidence>